<comment type="caution">
    <text evidence="1">The sequence shown here is derived from an EMBL/GenBank/DDBJ whole genome shotgun (WGS) entry which is preliminary data.</text>
</comment>
<dbReference type="EMBL" id="BARW01029591">
    <property type="protein sequence ID" value="GAJ11149.1"/>
    <property type="molecule type" value="Genomic_DNA"/>
</dbReference>
<proteinExistence type="predicted"/>
<dbReference type="AlphaFoldDB" id="X1U0W3"/>
<reference evidence="1" key="1">
    <citation type="journal article" date="2014" name="Front. Microbiol.">
        <title>High frequency of phylogenetically diverse reductive dehalogenase-homologous genes in deep subseafloor sedimentary metagenomes.</title>
        <authorList>
            <person name="Kawai M."/>
            <person name="Futagami T."/>
            <person name="Toyoda A."/>
            <person name="Takaki Y."/>
            <person name="Nishi S."/>
            <person name="Hori S."/>
            <person name="Arai W."/>
            <person name="Tsubouchi T."/>
            <person name="Morono Y."/>
            <person name="Uchiyama I."/>
            <person name="Ito T."/>
            <person name="Fujiyama A."/>
            <person name="Inagaki F."/>
            <person name="Takami H."/>
        </authorList>
    </citation>
    <scope>NUCLEOTIDE SEQUENCE</scope>
    <source>
        <strain evidence="1">Expedition CK06-06</strain>
    </source>
</reference>
<feature type="non-terminal residue" evidence="1">
    <location>
        <position position="63"/>
    </location>
</feature>
<organism evidence="1">
    <name type="scientific">marine sediment metagenome</name>
    <dbReference type="NCBI Taxonomy" id="412755"/>
    <lineage>
        <taxon>unclassified sequences</taxon>
        <taxon>metagenomes</taxon>
        <taxon>ecological metagenomes</taxon>
    </lineage>
</organism>
<accession>X1U0W3</accession>
<gene>
    <name evidence="1" type="ORF">S12H4_47514</name>
</gene>
<name>X1U0W3_9ZZZZ</name>
<sequence>MRHLHGDIVIVEGNNELNVQMIPITAILNGEIIESYWRLTTEEIPHPHSDPIPYQAGYYMCFK</sequence>
<protein>
    <submittedName>
        <fullName evidence="1">Uncharacterized protein</fullName>
    </submittedName>
</protein>
<evidence type="ECO:0000313" key="1">
    <source>
        <dbReference type="EMBL" id="GAJ11149.1"/>
    </source>
</evidence>